<reference evidence="1" key="1">
    <citation type="submission" date="2015-12" db="EMBL/GenBank/DDBJ databases">
        <title>Update maize B73 reference genome by single molecule sequencing technologies.</title>
        <authorList>
            <consortium name="Maize Genome Sequencing Project"/>
            <person name="Ware D."/>
        </authorList>
    </citation>
    <scope>NUCLEOTIDE SEQUENCE</scope>
    <source>
        <tissue evidence="1">Seedling</tissue>
    </source>
</reference>
<gene>
    <name evidence="1" type="ORF">ZEAMMB73_Zm00001d010765</name>
</gene>
<sequence>MPARRPPRPRSRCPRRDAPSPARVHLWCAHQYVACNVVFQSIHAASVSVCSC</sequence>
<dbReference type="AlphaFoldDB" id="A0A1D6FTI5"/>
<evidence type="ECO:0000313" key="1">
    <source>
        <dbReference type="EMBL" id="AQK94839.1"/>
    </source>
</evidence>
<proteinExistence type="predicted"/>
<name>A0A1D6FTI5_MAIZE</name>
<accession>A0A1D6FTI5</accession>
<protein>
    <submittedName>
        <fullName evidence="1">Uncharacterized protein</fullName>
    </submittedName>
</protein>
<organism evidence="1">
    <name type="scientific">Zea mays</name>
    <name type="common">Maize</name>
    <dbReference type="NCBI Taxonomy" id="4577"/>
    <lineage>
        <taxon>Eukaryota</taxon>
        <taxon>Viridiplantae</taxon>
        <taxon>Streptophyta</taxon>
        <taxon>Embryophyta</taxon>
        <taxon>Tracheophyta</taxon>
        <taxon>Spermatophyta</taxon>
        <taxon>Magnoliopsida</taxon>
        <taxon>Liliopsida</taxon>
        <taxon>Poales</taxon>
        <taxon>Poaceae</taxon>
        <taxon>PACMAD clade</taxon>
        <taxon>Panicoideae</taxon>
        <taxon>Andropogonodae</taxon>
        <taxon>Andropogoneae</taxon>
        <taxon>Tripsacinae</taxon>
        <taxon>Zea</taxon>
    </lineage>
</organism>
<dbReference type="EMBL" id="CM000784">
    <property type="protein sequence ID" value="AQK94839.1"/>
    <property type="molecule type" value="Genomic_DNA"/>
</dbReference>